<comment type="caution">
    <text evidence="2">The sequence shown here is derived from an EMBL/GenBank/DDBJ whole genome shotgun (WGS) entry which is preliminary data.</text>
</comment>
<feature type="region of interest" description="Disordered" evidence="1">
    <location>
        <begin position="1"/>
        <end position="131"/>
    </location>
</feature>
<dbReference type="EMBL" id="JAQOWY010001118">
    <property type="protein sequence ID" value="KAK1837594.1"/>
    <property type="molecule type" value="Genomic_DNA"/>
</dbReference>
<name>A0AAD8ZYD5_9PEZI</name>
<protein>
    <submittedName>
        <fullName evidence="2">Uncharacterized protein</fullName>
    </submittedName>
</protein>
<keyword evidence="3" id="KW-1185">Reference proteome</keyword>
<organism evidence="2 3">
    <name type="scientific">Colletotrichum chrysophilum</name>
    <dbReference type="NCBI Taxonomy" id="1836956"/>
    <lineage>
        <taxon>Eukaryota</taxon>
        <taxon>Fungi</taxon>
        <taxon>Dikarya</taxon>
        <taxon>Ascomycota</taxon>
        <taxon>Pezizomycotina</taxon>
        <taxon>Sordariomycetes</taxon>
        <taxon>Hypocreomycetidae</taxon>
        <taxon>Glomerellales</taxon>
        <taxon>Glomerellaceae</taxon>
        <taxon>Colletotrichum</taxon>
        <taxon>Colletotrichum gloeosporioides species complex</taxon>
    </lineage>
</organism>
<proteinExistence type="predicted"/>
<sequence>MPTQADSYYEQMIKSISDTREQLPTSPQTGSPNAVTAPQEDTTISEAVRPPPPQQLPEDALSRLRHQRGSSALTTSPNTRCGPQQSLLSSKQRRAAQRRDAERRAAERQARLQIPTGGTSPTAGTARAYPNAALRPREQISDPAEIYWRLSAIAVYSPPTPIGLPERRGHTASDPLICDLRARLRSRDVGCALCAFYEWGPIVETHKLKRCSHRAESSEAQSWLTMFRTYRASGGGTGARCHVCRFPLTLCWRTAYREQMNPTSRLKARSAPAASRGTGR</sequence>
<evidence type="ECO:0000313" key="3">
    <source>
        <dbReference type="Proteomes" id="UP001243330"/>
    </source>
</evidence>
<accession>A0AAD8ZYD5</accession>
<reference evidence="2" key="1">
    <citation type="submission" date="2023-01" db="EMBL/GenBank/DDBJ databases">
        <title>Colletotrichum chrysophilum M932 genome sequence.</title>
        <authorList>
            <person name="Baroncelli R."/>
        </authorList>
    </citation>
    <scope>NUCLEOTIDE SEQUENCE</scope>
    <source>
        <strain evidence="2">M932</strain>
    </source>
</reference>
<feature type="compositionally biased region" description="Low complexity" evidence="1">
    <location>
        <begin position="115"/>
        <end position="126"/>
    </location>
</feature>
<feature type="compositionally biased region" description="Basic and acidic residues" evidence="1">
    <location>
        <begin position="97"/>
        <end position="110"/>
    </location>
</feature>
<feature type="compositionally biased region" description="Polar residues" evidence="1">
    <location>
        <begin position="69"/>
        <end position="90"/>
    </location>
</feature>
<evidence type="ECO:0000313" key="2">
    <source>
        <dbReference type="EMBL" id="KAK1837594.1"/>
    </source>
</evidence>
<feature type="compositionally biased region" description="Polar residues" evidence="1">
    <location>
        <begin position="22"/>
        <end position="45"/>
    </location>
</feature>
<gene>
    <name evidence="2" type="ORF">CCHR01_19785</name>
</gene>
<dbReference type="Proteomes" id="UP001243330">
    <property type="component" value="Unassembled WGS sequence"/>
</dbReference>
<evidence type="ECO:0000256" key="1">
    <source>
        <dbReference type="SAM" id="MobiDB-lite"/>
    </source>
</evidence>
<dbReference type="AlphaFoldDB" id="A0AAD8ZYD5"/>